<feature type="signal peptide" evidence="1">
    <location>
        <begin position="1"/>
        <end position="23"/>
    </location>
</feature>
<feature type="chain" id="PRO_5045916887" evidence="1">
    <location>
        <begin position="24"/>
        <end position="981"/>
    </location>
</feature>
<accession>A0ABT2YB51</accession>
<dbReference type="InterPro" id="IPR024983">
    <property type="entry name" value="CHAT_dom"/>
</dbReference>
<feature type="domain" description="CHAT" evidence="2">
    <location>
        <begin position="677"/>
        <end position="976"/>
    </location>
</feature>
<name>A0ABT2YB51_9BURK</name>
<gene>
    <name evidence="3" type="ORF">LNV07_05415</name>
</gene>
<keyword evidence="1" id="KW-0732">Signal</keyword>
<evidence type="ECO:0000256" key="1">
    <source>
        <dbReference type="SAM" id="SignalP"/>
    </source>
</evidence>
<sequence>MKLLKLLASLGLTLLFAASARSAELPKLLKEALQEYQTRLPEVRKLQWLDLQSTSNTERSWNEATQQFLVACRQQAEDCTPLLHRELKVLDQSLRVAPVSEGGQAAASTLSAIADLCQGFPNADRPIDICRLNLRLHEAALRWLDEGNELLFLAYLRRYDMQRTQYLDWLQSQGQAASASTLAALPDMPPWVRAQQLEFTGNFGAARSAWFTSYAIASQQPPNSPLAALLPQAALQMARLSWLLGEQELAQEFEHLHSQQFKTNGCPELALAWRVEIARSNATGQWPARPADKLAAIIQGSCGFTQAMVELGADALLLNGSAHRSEAAAAMGQALRACKSSQCATYRLAQMQALLSALQEPTPALPRTRLDGLAQLGSRPESDLRLNWALGADLLRSPTFKQDGLSLLLATQRELLLRSSTTQSASFEDQRDLSRYDGLHRLIAAAAVQQAQTLAISRTETLRAQTLLRRLRLERLKTQLADTREEPADARYQTDLARAQQLKSMSAQISGAAIGGWLQRMADDFMAMAEQQHIEALAARKLKQQGDSRIGSWLDRAIGLSAAARLADQDVDPLAGEADSVAPDEAYLSWLQVPGGYVASVVNGKDRQLSNHWIAVSAAQQASLKLYRDLLRSGAAKPSKTAGLSLRGRPVWRKPDGSYSVSTEAPAGAKQVQQVEDIGRELYALLLAPTQSRWQQARRLIISPDGGLAQLPFETLWQGGQPLLASMDISYVQSLAVHAELKRRAERTKPLGSPLRLLTLADPSYTLPKVDQGEQAKQASTPEWMAELEWQALPGTRQESEALLALFKQPRQIVGSAATQSALLTLQKSGELGAFRVLHFATHGYVDDQRSALVLSMSEGMENAYLQDGTIARLSLRSELVLLSACDTGLGRSQSGEGVMGLPYAFMLAGNTDTLMSLWSVDDRGTAAFIPAFMTKLRSGLDVVTALNVTKREFSAGLFGEAFRDPRIWASFVLYGVPLKL</sequence>
<dbReference type="EMBL" id="JAJIRN010000002">
    <property type="protein sequence ID" value="MCV2367529.1"/>
    <property type="molecule type" value="Genomic_DNA"/>
</dbReference>
<keyword evidence="4" id="KW-1185">Reference proteome</keyword>
<dbReference type="PANTHER" id="PTHR10098:SF108">
    <property type="entry name" value="TETRATRICOPEPTIDE REPEAT PROTEIN 28"/>
    <property type="match status" value="1"/>
</dbReference>
<dbReference type="Pfam" id="PF12770">
    <property type="entry name" value="CHAT"/>
    <property type="match status" value="1"/>
</dbReference>
<evidence type="ECO:0000313" key="4">
    <source>
        <dbReference type="Proteomes" id="UP001209701"/>
    </source>
</evidence>
<reference evidence="3 4" key="1">
    <citation type="submission" date="2021-11" db="EMBL/GenBank/DDBJ databases">
        <authorList>
            <person name="Liang Q."/>
            <person name="Mou H."/>
            <person name="Liu Z."/>
        </authorList>
    </citation>
    <scope>NUCLEOTIDE SEQUENCE [LARGE SCALE GENOMIC DNA]</scope>
    <source>
        <strain evidence="3 4">CHU3</strain>
    </source>
</reference>
<dbReference type="Proteomes" id="UP001209701">
    <property type="component" value="Unassembled WGS sequence"/>
</dbReference>
<comment type="caution">
    <text evidence="3">The sequence shown here is derived from an EMBL/GenBank/DDBJ whole genome shotgun (WGS) entry which is preliminary data.</text>
</comment>
<evidence type="ECO:0000259" key="2">
    <source>
        <dbReference type="Pfam" id="PF12770"/>
    </source>
</evidence>
<dbReference type="RefSeq" id="WP_263570145.1">
    <property type="nucleotide sequence ID" value="NZ_JAJIRN010000002.1"/>
</dbReference>
<dbReference type="PANTHER" id="PTHR10098">
    <property type="entry name" value="RAPSYN-RELATED"/>
    <property type="match status" value="1"/>
</dbReference>
<organism evidence="3 4">
    <name type="scientific">Roseateles oligotrophus</name>
    <dbReference type="NCBI Taxonomy" id="1769250"/>
    <lineage>
        <taxon>Bacteria</taxon>
        <taxon>Pseudomonadati</taxon>
        <taxon>Pseudomonadota</taxon>
        <taxon>Betaproteobacteria</taxon>
        <taxon>Burkholderiales</taxon>
        <taxon>Sphaerotilaceae</taxon>
        <taxon>Roseateles</taxon>
    </lineage>
</organism>
<evidence type="ECO:0000313" key="3">
    <source>
        <dbReference type="EMBL" id="MCV2367529.1"/>
    </source>
</evidence>
<proteinExistence type="predicted"/>
<protein>
    <submittedName>
        <fullName evidence="3">CHAT domain-containing protein</fullName>
    </submittedName>
</protein>